<dbReference type="PROSITE" id="PS50995">
    <property type="entry name" value="HTH_MARR_2"/>
    <property type="match status" value="1"/>
</dbReference>
<dbReference type="Gene3D" id="1.10.10.10">
    <property type="entry name" value="Winged helix-like DNA-binding domain superfamily/Winged helix DNA-binding domain"/>
    <property type="match status" value="1"/>
</dbReference>
<evidence type="ECO:0000313" key="3">
    <source>
        <dbReference type="Proteomes" id="UP001500665"/>
    </source>
</evidence>
<dbReference type="InterPro" id="IPR036388">
    <property type="entry name" value="WH-like_DNA-bd_sf"/>
</dbReference>
<reference evidence="3" key="1">
    <citation type="journal article" date="2019" name="Int. J. Syst. Evol. Microbiol.">
        <title>The Global Catalogue of Microorganisms (GCM) 10K type strain sequencing project: providing services to taxonomists for standard genome sequencing and annotation.</title>
        <authorList>
            <consortium name="The Broad Institute Genomics Platform"/>
            <consortium name="The Broad Institute Genome Sequencing Center for Infectious Disease"/>
            <person name="Wu L."/>
            <person name="Ma J."/>
        </authorList>
    </citation>
    <scope>NUCLEOTIDE SEQUENCE [LARGE SCALE GENOMIC DNA]</scope>
    <source>
        <strain evidence="3">JCM 10696</strain>
    </source>
</reference>
<proteinExistence type="predicted"/>
<gene>
    <name evidence="2" type="ORF">GCM10009550_43700</name>
</gene>
<sequence length="156" mass="16815">MTSENDQDQSLGQVLEAFSLIIGRWTAVGMADRILERAGIDADAASMTLLLELRRTGGAARPSRLARATRTGASNVSKVLARMTRAGLVERVAEPDDLRAVSIVLTGEGRRAADLIDRTSVEMLGELLKDWPEDDVARLGGLLGRFAHSLRSSFPA</sequence>
<evidence type="ECO:0000313" key="2">
    <source>
        <dbReference type="EMBL" id="GAA0956990.1"/>
    </source>
</evidence>
<dbReference type="Proteomes" id="UP001500665">
    <property type="component" value="Unassembled WGS sequence"/>
</dbReference>
<dbReference type="InterPro" id="IPR036390">
    <property type="entry name" value="WH_DNA-bd_sf"/>
</dbReference>
<name>A0ABP4BYC9_9ACTN</name>
<dbReference type="SUPFAM" id="SSF46785">
    <property type="entry name" value="Winged helix' DNA-binding domain"/>
    <property type="match status" value="1"/>
</dbReference>
<dbReference type="SMART" id="SM00347">
    <property type="entry name" value="HTH_MARR"/>
    <property type="match status" value="1"/>
</dbReference>
<organism evidence="2 3">
    <name type="scientific">Actinocorallia libanotica</name>
    <dbReference type="NCBI Taxonomy" id="46162"/>
    <lineage>
        <taxon>Bacteria</taxon>
        <taxon>Bacillati</taxon>
        <taxon>Actinomycetota</taxon>
        <taxon>Actinomycetes</taxon>
        <taxon>Streptosporangiales</taxon>
        <taxon>Thermomonosporaceae</taxon>
        <taxon>Actinocorallia</taxon>
    </lineage>
</organism>
<evidence type="ECO:0000259" key="1">
    <source>
        <dbReference type="PROSITE" id="PS50995"/>
    </source>
</evidence>
<feature type="domain" description="HTH marR-type" evidence="1">
    <location>
        <begin position="8"/>
        <end position="148"/>
    </location>
</feature>
<dbReference type="PANTHER" id="PTHR33164:SF43">
    <property type="entry name" value="HTH-TYPE TRANSCRIPTIONAL REPRESSOR YETL"/>
    <property type="match status" value="1"/>
</dbReference>
<dbReference type="PRINTS" id="PR00598">
    <property type="entry name" value="HTHMARR"/>
</dbReference>
<dbReference type="Pfam" id="PF12802">
    <property type="entry name" value="MarR_2"/>
    <property type="match status" value="1"/>
</dbReference>
<dbReference type="EMBL" id="BAAAHH010000018">
    <property type="protein sequence ID" value="GAA0956990.1"/>
    <property type="molecule type" value="Genomic_DNA"/>
</dbReference>
<protein>
    <recommendedName>
        <fullName evidence="1">HTH marR-type domain-containing protein</fullName>
    </recommendedName>
</protein>
<accession>A0ABP4BYC9</accession>
<dbReference type="PANTHER" id="PTHR33164">
    <property type="entry name" value="TRANSCRIPTIONAL REGULATOR, MARR FAMILY"/>
    <property type="match status" value="1"/>
</dbReference>
<dbReference type="InterPro" id="IPR039422">
    <property type="entry name" value="MarR/SlyA-like"/>
</dbReference>
<dbReference type="RefSeq" id="WP_344242751.1">
    <property type="nucleotide sequence ID" value="NZ_BAAAHH010000018.1"/>
</dbReference>
<comment type="caution">
    <text evidence="2">The sequence shown here is derived from an EMBL/GenBank/DDBJ whole genome shotgun (WGS) entry which is preliminary data.</text>
</comment>
<dbReference type="InterPro" id="IPR000835">
    <property type="entry name" value="HTH_MarR-typ"/>
</dbReference>
<keyword evidence="3" id="KW-1185">Reference proteome</keyword>